<dbReference type="RefSeq" id="WP_305893362.1">
    <property type="nucleotide sequence ID" value="NZ_JAUZVZ010000009.1"/>
</dbReference>
<organism evidence="2 3">
    <name type="scientific">Alkalimonas collagenimarina</name>
    <dbReference type="NCBI Taxonomy" id="400390"/>
    <lineage>
        <taxon>Bacteria</taxon>
        <taxon>Pseudomonadati</taxon>
        <taxon>Pseudomonadota</taxon>
        <taxon>Gammaproteobacteria</taxon>
        <taxon>Alkalimonas</taxon>
    </lineage>
</organism>
<proteinExistence type="predicted"/>
<accession>A0ABT9GYH4</accession>
<sequence length="253" mass="29372">MHRFWHHATTFFFLLLISLFSGQAYASEQQLMLDLQRQLPEWEFQHLDSEQDNFTILHRPAMTAFEKGTLILIPDSSLHPATPRQLNFLRQQFNDLGWHTIAMMPPTLAHDDESKSEALQQRFNQLLDYDDMPAGHVVILAQGSSANLLTQFDWHSMSRPVDALILVSSYEADPVSNRELAQRIGALAIPTLDIAHLLDHRHIESTLLERQRWSRKNANLLYRQRLLTGYAELETTQYLMMKEVYGWLSYLGL</sequence>
<name>A0ABT9GYH4_9GAMM</name>
<gene>
    <name evidence="2" type="ORF">Q3O60_07850</name>
</gene>
<keyword evidence="3" id="KW-1185">Reference proteome</keyword>
<comment type="caution">
    <text evidence="2">The sequence shown here is derived from an EMBL/GenBank/DDBJ whole genome shotgun (WGS) entry which is preliminary data.</text>
</comment>
<dbReference type="EMBL" id="JAUZVZ010000009">
    <property type="protein sequence ID" value="MDP4536096.1"/>
    <property type="molecule type" value="Genomic_DNA"/>
</dbReference>
<dbReference type="Proteomes" id="UP001231616">
    <property type="component" value="Unassembled WGS sequence"/>
</dbReference>
<evidence type="ECO:0000256" key="1">
    <source>
        <dbReference type="SAM" id="SignalP"/>
    </source>
</evidence>
<feature type="signal peptide" evidence="1">
    <location>
        <begin position="1"/>
        <end position="26"/>
    </location>
</feature>
<evidence type="ECO:0000313" key="3">
    <source>
        <dbReference type="Proteomes" id="UP001231616"/>
    </source>
</evidence>
<protein>
    <submittedName>
        <fullName evidence="2">DUF3530 family protein</fullName>
    </submittedName>
</protein>
<evidence type="ECO:0000313" key="2">
    <source>
        <dbReference type="EMBL" id="MDP4536096.1"/>
    </source>
</evidence>
<dbReference type="Pfam" id="PF12048">
    <property type="entry name" value="DUF3530"/>
    <property type="match status" value="2"/>
</dbReference>
<dbReference type="InterPro" id="IPR022529">
    <property type="entry name" value="DUF3530"/>
</dbReference>
<keyword evidence="1" id="KW-0732">Signal</keyword>
<feature type="chain" id="PRO_5047414067" evidence="1">
    <location>
        <begin position="27"/>
        <end position="253"/>
    </location>
</feature>
<reference evidence="2 3" key="1">
    <citation type="submission" date="2023-08" db="EMBL/GenBank/DDBJ databases">
        <authorList>
            <person name="Joshi A."/>
            <person name="Thite S."/>
        </authorList>
    </citation>
    <scope>NUCLEOTIDE SEQUENCE [LARGE SCALE GENOMIC DNA]</scope>
    <source>
        <strain evidence="2 3">AC40</strain>
    </source>
</reference>